<evidence type="ECO:0000313" key="2">
    <source>
        <dbReference type="EMBL" id="GMI36903.1"/>
    </source>
</evidence>
<accession>A0ABQ6N0N3</accession>
<gene>
    <name evidence="2" type="ORF">TeGR_g12624</name>
</gene>
<reference evidence="2 3" key="1">
    <citation type="journal article" date="2023" name="Commun. Biol.">
        <title>Genome analysis of Parmales, the sister group of diatoms, reveals the evolutionary specialization of diatoms from phago-mixotrophs to photoautotrophs.</title>
        <authorList>
            <person name="Ban H."/>
            <person name="Sato S."/>
            <person name="Yoshikawa S."/>
            <person name="Yamada K."/>
            <person name="Nakamura Y."/>
            <person name="Ichinomiya M."/>
            <person name="Sato N."/>
            <person name="Blanc-Mathieu R."/>
            <person name="Endo H."/>
            <person name="Kuwata A."/>
            <person name="Ogata H."/>
        </authorList>
    </citation>
    <scope>NUCLEOTIDE SEQUENCE [LARGE SCALE GENOMIC DNA]</scope>
</reference>
<keyword evidence="3" id="KW-1185">Reference proteome</keyword>
<feature type="transmembrane region" description="Helical" evidence="1">
    <location>
        <begin position="246"/>
        <end position="267"/>
    </location>
</feature>
<protein>
    <recommendedName>
        <fullName evidence="4">Fatty acid hydroxylase domain-containing protein</fullName>
    </recommendedName>
</protein>
<evidence type="ECO:0008006" key="4">
    <source>
        <dbReference type="Google" id="ProtNLM"/>
    </source>
</evidence>
<feature type="transmembrane region" description="Helical" evidence="1">
    <location>
        <begin position="212"/>
        <end position="234"/>
    </location>
</feature>
<evidence type="ECO:0000256" key="1">
    <source>
        <dbReference type="SAM" id="Phobius"/>
    </source>
</evidence>
<keyword evidence="1" id="KW-0472">Membrane</keyword>
<keyword evidence="1" id="KW-0812">Transmembrane</keyword>
<keyword evidence="1" id="KW-1133">Transmembrane helix</keyword>
<dbReference type="Proteomes" id="UP001165060">
    <property type="component" value="Unassembled WGS sequence"/>
</dbReference>
<evidence type="ECO:0000313" key="3">
    <source>
        <dbReference type="Proteomes" id="UP001165060"/>
    </source>
</evidence>
<feature type="transmembrane region" description="Helical" evidence="1">
    <location>
        <begin position="15"/>
        <end position="34"/>
    </location>
</feature>
<sequence length="464" mass="51514">MPSLTNYSLGCVDWLSTYFAGLIQMSAIVALVSFKQEMVKGQSHVMRVPKKMVDEYSATVKDLGGRLRKLTQAGPSFEGHALPGAVAVRLGLVLAVATYPGFTWPVVAATFGMFLVAPYSLPVSFCTFLTNCQEAFLHYVSYALVVYMVPHEVPMDAPPLTLVAPTIVVPPLQSSGSVLFDISSTIITSHATNTSVGIGIGEQQPAFISTTLMVTQAFFVAFFAIDQAICYYVFKTAGDNSVELNWKRLLFGFFNTKSYFVVLWLALQGQMVHLPQLIAASAVSVVMQKKVWPLFQRALNVPPFPALFYNQHRLAHMPGVYQCAHKFHHALHDTTAFDAHVYGFGLPEESFWLMLEVFMAVSFGLPPYTLNLVTLYQSYDNKFGHTREVLSEGGGEGKVNHHADHHVLHSKNFGSEWGVPLEMVMGTNSNNDVYEWYEHTLRKREEGDFVVVECTPSTTKKKVA</sequence>
<name>A0ABQ6N0N3_9STRA</name>
<comment type="caution">
    <text evidence="2">The sequence shown here is derived from an EMBL/GenBank/DDBJ whole genome shotgun (WGS) entry which is preliminary data.</text>
</comment>
<dbReference type="EMBL" id="BRYB01003449">
    <property type="protein sequence ID" value="GMI36903.1"/>
    <property type="molecule type" value="Genomic_DNA"/>
</dbReference>
<organism evidence="2 3">
    <name type="scientific">Tetraparma gracilis</name>
    <dbReference type="NCBI Taxonomy" id="2962635"/>
    <lineage>
        <taxon>Eukaryota</taxon>
        <taxon>Sar</taxon>
        <taxon>Stramenopiles</taxon>
        <taxon>Ochrophyta</taxon>
        <taxon>Bolidophyceae</taxon>
        <taxon>Parmales</taxon>
        <taxon>Triparmaceae</taxon>
        <taxon>Tetraparma</taxon>
    </lineage>
</organism>
<proteinExistence type="predicted"/>